<protein>
    <submittedName>
        <fullName evidence="1">Septum formation initiator family protein</fullName>
    </submittedName>
</protein>
<sequence length="127" mass="14236">MQRKNINFKQLIFGVLLLVAFVGIVRSLIRVYSVNKQVAELKSQVAGLMEEKSGLETDMGVAQSPDFVEQEARDKLSLIKPGDTVVVIDEKVLNNKGQVGQNNVAEENDGIIETRLLWQELLWRGLN</sequence>
<name>A0A955LJJ5_UNCKA</name>
<gene>
    <name evidence="1" type="ORF">KC614_01655</name>
</gene>
<organism evidence="1 2">
    <name type="scientific">candidate division WWE3 bacterium</name>
    <dbReference type="NCBI Taxonomy" id="2053526"/>
    <lineage>
        <taxon>Bacteria</taxon>
        <taxon>Katanobacteria</taxon>
    </lineage>
</organism>
<accession>A0A955LJJ5</accession>
<evidence type="ECO:0000313" key="1">
    <source>
        <dbReference type="EMBL" id="MCA9391892.1"/>
    </source>
</evidence>
<dbReference type="AlphaFoldDB" id="A0A955LJJ5"/>
<reference evidence="1" key="1">
    <citation type="submission" date="2020-04" db="EMBL/GenBank/DDBJ databases">
        <authorList>
            <person name="Zhang T."/>
        </authorList>
    </citation>
    <scope>NUCLEOTIDE SEQUENCE</scope>
    <source>
        <strain evidence="1">HKST-UBA03</strain>
    </source>
</reference>
<proteinExistence type="predicted"/>
<dbReference type="Proteomes" id="UP000751518">
    <property type="component" value="Unassembled WGS sequence"/>
</dbReference>
<reference evidence="1" key="2">
    <citation type="journal article" date="2021" name="Microbiome">
        <title>Successional dynamics and alternative stable states in a saline activated sludge microbial community over 9 years.</title>
        <authorList>
            <person name="Wang Y."/>
            <person name="Ye J."/>
            <person name="Ju F."/>
            <person name="Liu L."/>
            <person name="Boyd J.A."/>
            <person name="Deng Y."/>
            <person name="Parks D.H."/>
            <person name="Jiang X."/>
            <person name="Yin X."/>
            <person name="Woodcroft B.J."/>
            <person name="Tyson G.W."/>
            <person name="Hugenholtz P."/>
            <person name="Polz M.F."/>
            <person name="Zhang T."/>
        </authorList>
    </citation>
    <scope>NUCLEOTIDE SEQUENCE</scope>
    <source>
        <strain evidence="1">HKST-UBA03</strain>
    </source>
</reference>
<evidence type="ECO:0000313" key="2">
    <source>
        <dbReference type="Proteomes" id="UP000751518"/>
    </source>
</evidence>
<dbReference type="InterPro" id="IPR007060">
    <property type="entry name" value="FtsL/DivIC"/>
</dbReference>
<dbReference type="EMBL" id="JAGQKZ010000009">
    <property type="protein sequence ID" value="MCA9391892.1"/>
    <property type="molecule type" value="Genomic_DNA"/>
</dbReference>
<dbReference type="Pfam" id="PF04977">
    <property type="entry name" value="DivIC"/>
    <property type="match status" value="1"/>
</dbReference>
<comment type="caution">
    <text evidence="1">The sequence shown here is derived from an EMBL/GenBank/DDBJ whole genome shotgun (WGS) entry which is preliminary data.</text>
</comment>